<organism evidence="1 2">
    <name type="scientific">Thiohalorhabdus methylotrophus</name>
    <dbReference type="NCBI Taxonomy" id="3242694"/>
    <lineage>
        <taxon>Bacteria</taxon>
        <taxon>Pseudomonadati</taxon>
        <taxon>Pseudomonadota</taxon>
        <taxon>Gammaproteobacteria</taxon>
        <taxon>Thiohalorhabdales</taxon>
        <taxon>Thiohalorhabdaceae</taxon>
        <taxon>Thiohalorhabdus</taxon>
    </lineage>
</organism>
<evidence type="ECO:0000313" key="2">
    <source>
        <dbReference type="Proteomes" id="UP001575181"/>
    </source>
</evidence>
<dbReference type="EMBL" id="JBGUAW010000008">
    <property type="protein sequence ID" value="MFA9461561.1"/>
    <property type="molecule type" value="Genomic_DNA"/>
</dbReference>
<protein>
    <submittedName>
        <fullName evidence="1">Uncharacterized protein</fullName>
    </submittedName>
</protein>
<dbReference type="RefSeq" id="WP_373656349.1">
    <property type="nucleotide sequence ID" value="NZ_JBGUAW010000008.1"/>
</dbReference>
<proteinExistence type="predicted"/>
<name>A0ABV4TY92_9GAMM</name>
<sequence length="50" mass="5620">MLENTHGLVPFNPVGLDHRVQVLGKTPGILDRMSPCRFFQLGLDLSQDQK</sequence>
<comment type="caution">
    <text evidence="1">The sequence shown here is derived from an EMBL/GenBank/DDBJ whole genome shotgun (WGS) entry which is preliminary data.</text>
</comment>
<accession>A0ABV4TY92</accession>
<keyword evidence="2" id="KW-1185">Reference proteome</keyword>
<gene>
    <name evidence="1" type="ORF">ACERLL_12080</name>
</gene>
<reference evidence="1 2" key="1">
    <citation type="submission" date="2024-08" db="EMBL/GenBank/DDBJ databases">
        <title>Whole-genome sequencing of halo(alkali)philic microorganisms from hypersaline lakes.</title>
        <authorList>
            <person name="Sorokin D.Y."/>
            <person name="Merkel A.Y."/>
            <person name="Messina E."/>
            <person name="Yakimov M."/>
        </authorList>
    </citation>
    <scope>NUCLEOTIDE SEQUENCE [LARGE SCALE GENOMIC DNA]</scope>
    <source>
        <strain evidence="1 2">Cl-TMA</strain>
    </source>
</reference>
<dbReference type="Proteomes" id="UP001575181">
    <property type="component" value="Unassembled WGS sequence"/>
</dbReference>
<evidence type="ECO:0000313" key="1">
    <source>
        <dbReference type="EMBL" id="MFA9461561.1"/>
    </source>
</evidence>